<dbReference type="InterPro" id="IPR003439">
    <property type="entry name" value="ABC_transporter-like_ATP-bd"/>
</dbReference>
<dbReference type="Pfam" id="PF00005">
    <property type="entry name" value="ABC_tran"/>
    <property type="match status" value="1"/>
</dbReference>
<dbReference type="PROSITE" id="PS00211">
    <property type="entry name" value="ABC_TRANSPORTER_1"/>
    <property type="match status" value="1"/>
</dbReference>
<keyword evidence="4 10" id="KW-0812">Transmembrane</keyword>
<evidence type="ECO:0000256" key="7">
    <source>
        <dbReference type="ARBA" id="ARBA00022989"/>
    </source>
</evidence>
<dbReference type="InterPro" id="IPR043926">
    <property type="entry name" value="ABCG_dom"/>
</dbReference>
<evidence type="ECO:0000313" key="13">
    <source>
        <dbReference type="Proteomes" id="UP001141552"/>
    </source>
</evidence>
<dbReference type="InterPro" id="IPR050352">
    <property type="entry name" value="ABCG_transporters"/>
</dbReference>
<dbReference type="GO" id="GO:0005524">
    <property type="term" value="F:ATP binding"/>
    <property type="evidence" value="ECO:0007669"/>
    <property type="project" value="UniProtKB-KW"/>
</dbReference>
<gene>
    <name evidence="12" type="primary">ABCG22</name>
    <name evidence="12" type="ORF">Tsubulata_009903</name>
</gene>
<evidence type="ECO:0000256" key="5">
    <source>
        <dbReference type="ARBA" id="ARBA00022741"/>
    </source>
</evidence>
<reference evidence="12" key="1">
    <citation type="submission" date="2022-02" db="EMBL/GenBank/DDBJ databases">
        <authorList>
            <person name="Henning P.M."/>
            <person name="McCubbin A.G."/>
            <person name="Shore J.S."/>
        </authorList>
    </citation>
    <scope>NUCLEOTIDE SEQUENCE</scope>
    <source>
        <strain evidence="12">F60SS</strain>
        <tissue evidence="12">Leaves</tissue>
    </source>
</reference>
<dbReference type="Pfam" id="PF01061">
    <property type="entry name" value="ABC2_membrane"/>
    <property type="match status" value="1"/>
</dbReference>
<proteinExistence type="inferred from homology"/>
<keyword evidence="7 10" id="KW-1133">Transmembrane helix</keyword>
<dbReference type="Proteomes" id="UP001141552">
    <property type="component" value="Unassembled WGS sequence"/>
</dbReference>
<dbReference type="SMART" id="SM00382">
    <property type="entry name" value="AAA"/>
    <property type="match status" value="1"/>
</dbReference>
<dbReference type="SUPFAM" id="SSF52540">
    <property type="entry name" value="P-loop containing nucleoside triphosphate hydrolases"/>
    <property type="match status" value="1"/>
</dbReference>
<protein>
    <submittedName>
        <fullName evidence="12">ABC transporter G member 22</fullName>
    </submittedName>
</protein>
<comment type="similarity">
    <text evidence="2">Belongs to the ABC transporter superfamily. ABCG family. Eye pigment precursor importer (TC 3.A.1.204) subfamily.</text>
</comment>
<feature type="transmembrane region" description="Helical" evidence="10">
    <location>
        <begin position="721"/>
        <end position="743"/>
    </location>
</feature>
<feature type="transmembrane region" description="Helical" evidence="10">
    <location>
        <begin position="660"/>
        <end position="678"/>
    </location>
</feature>
<dbReference type="EMBL" id="JAKUCV010003119">
    <property type="protein sequence ID" value="KAJ4840087.1"/>
    <property type="molecule type" value="Genomic_DNA"/>
</dbReference>
<keyword evidence="13" id="KW-1185">Reference proteome</keyword>
<evidence type="ECO:0000313" key="12">
    <source>
        <dbReference type="EMBL" id="KAJ4840087.1"/>
    </source>
</evidence>
<accession>A0A9Q0FYV3</accession>
<keyword evidence="5" id="KW-0547">Nucleotide-binding</keyword>
<evidence type="ECO:0000256" key="1">
    <source>
        <dbReference type="ARBA" id="ARBA00004141"/>
    </source>
</evidence>
<dbReference type="PANTHER" id="PTHR48041:SF94">
    <property type="entry name" value="ABC TRANSPORTER G FAMILY MEMBER 22"/>
    <property type="match status" value="1"/>
</dbReference>
<evidence type="ECO:0000259" key="11">
    <source>
        <dbReference type="PROSITE" id="PS50893"/>
    </source>
</evidence>
<evidence type="ECO:0000256" key="4">
    <source>
        <dbReference type="ARBA" id="ARBA00022692"/>
    </source>
</evidence>
<keyword evidence="6" id="KW-0067">ATP-binding</keyword>
<dbReference type="InterPro" id="IPR013525">
    <property type="entry name" value="ABC2_TM"/>
</dbReference>
<feature type="region of interest" description="Disordered" evidence="9">
    <location>
        <begin position="23"/>
        <end position="57"/>
    </location>
</feature>
<evidence type="ECO:0000256" key="2">
    <source>
        <dbReference type="ARBA" id="ARBA00005814"/>
    </source>
</evidence>
<feature type="domain" description="ABC transporter" evidence="11">
    <location>
        <begin position="156"/>
        <end position="402"/>
    </location>
</feature>
<feature type="compositionally biased region" description="Gly residues" evidence="9">
    <location>
        <begin position="42"/>
        <end position="52"/>
    </location>
</feature>
<dbReference type="InterPro" id="IPR017871">
    <property type="entry name" value="ABC_transporter-like_CS"/>
</dbReference>
<keyword evidence="3" id="KW-0813">Transport</keyword>
<feature type="transmembrane region" description="Helical" evidence="10">
    <location>
        <begin position="605"/>
        <end position="623"/>
    </location>
</feature>
<dbReference type="AlphaFoldDB" id="A0A9Q0FYV3"/>
<evidence type="ECO:0000256" key="10">
    <source>
        <dbReference type="SAM" id="Phobius"/>
    </source>
</evidence>
<feature type="transmembrane region" description="Helical" evidence="10">
    <location>
        <begin position="629"/>
        <end position="653"/>
    </location>
</feature>
<dbReference type="GO" id="GO:0016887">
    <property type="term" value="F:ATP hydrolysis activity"/>
    <property type="evidence" value="ECO:0007669"/>
    <property type="project" value="InterPro"/>
</dbReference>
<evidence type="ECO:0000256" key="6">
    <source>
        <dbReference type="ARBA" id="ARBA00022840"/>
    </source>
</evidence>
<dbReference type="FunFam" id="3.40.50.300:FF:000337">
    <property type="entry name" value="ABC transporter G family member 22"/>
    <property type="match status" value="1"/>
</dbReference>
<dbReference type="PROSITE" id="PS50893">
    <property type="entry name" value="ABC_TRANSPORTER_2"/>
    <property type="match status" value="1"/>
</dbReference>
<dbReference type="GO" id="GO:0140359">
    <property type="term" value="F:ABC-type transporter activity"/>
    <property type="evidence" value="ECO:0007669"/>
    <property type="project" value="InterPro"/>
</dbReference>
<feature type="transmembrane region" description="Helical" evidence="10">
    <location>
        <begin position="549"/>
        <end position="571"/>
    </location>
</feature>
<evidence type="ECO:0000256" key="3">
    <source>
        <dbReference type="ARBA" id="ARBA00022448"/>
    </source>
</evidence>
<evidence type="ECO:0000256" key="8">
    <source>
        <dbReference type="ARBA" id="ARBA00023136"/>
    </source>
</evidence>
<dbReference type="InterPro" id="IPR027417">
    <property type="entry name" value="P-loop_NTPase"/>
</dbReference>
<organism evidence="12 13">
    <name type="scientific">Turnera subulata</name>
    <dbReference type="NCBI Taxonomy" id="218843"/>
    <lineage>
        <taxon>Eukaryota</taxon>
        <taxon>Viridiplantae</taxon>
        <taxon>Streptophyta</taxon>
        <taxon>Embryophyta</taxon>
        <taxon>Tracheophyta</taxon>
        <taxon>Spermatophyta</taxon>
        <taxon>Magnoliopsida</taxon>
        <taxon>eudicotyledons</taxon>
        <taxon>Gunneridae</taxon>
        <taxon>Pentapetalae</taxon>
        <taxon>rosids</taxon>
        <taxon>fabids</taxon>
        <taxon>Malpighiales</taxon>
        <taxon>Passifloraceae</taxon>
        <taxon>Turnera</taxon>
    </lineage>
</organism>
<keyword evidence="8 10" id="KW-0472">Membrane</keyword>
<evidence type="ECO:0000256" key="9">
    <source>
        <dbReference type="SAM" id="MobiDB-lite"/>
    </source>
</evidence>
<dbReference type="Pfam" id="PF19055">
    <property type="entry name" value="ABC2_membrane_7"/>
    <property type="match status" value="1"/>
</dbReference>
<feature type="transmembrane region" description="Helical" evidence="10">
    <location>
        <begin position="517"/>
        <end position="537"/>
    </location>
</feature>
<comment type="subcellular location">
    <subcellularLocation>
        <location evidence="1">Membrane</location>
        <topology evidence="1">Multi-pass membrane protein</topology>
    </subcellularLocation>
</comment>
<dbReference type="CDD" id="cd03213">
    <property type="entry name" value="ABCG_EPDR"/>
    <property type="match status" value="1"/>
</dbReference>
<dbReference type="OrthoDB" id="66620at2759"/>
<comment type="caution">
    <text evidence="12">The sequence shown here is derived from an EMBL/GenBank/DDBJ whole genome shotgun (WGS) entry which is preliminary data.</text>
</comment>
<reference evidence="12" key="2">
    <citation type="journal article" date="2023" name="Plants (Basel)">
        <title>Annotation of the Turnera subulata (Passifloraceae) Draft Genome Reveals the S-Locus Evolved after the Divergence of Turneroideae from Passifloroideae in a Stepwise Manner.</title>
        <authorList>
            <person name="Henning P.M."/>
            <person name="Roalson E.H."/>
            <person name="Mir W."/>
            <person name="McCubbin A.G."/>
            <person name="Shore J.S."/>
        </authorList>
    </citation>
    <scope>NUCLEOTIDE SEQUENCE</scope>
    <source>
        <strain evidence="12">F60SS</strain>
    </source>
</reference>
<sequence length="749" mass="82348">MEKTGTSSGGSLARTRSEQLVDTLAAVFKSPPSSNEAAGAAESGGGGGGGGTLSRKSSRRLMMGASPGRSTGKNTHIRKSRSAQMKFDLEELSSGAALSRASSASLGLSFSFTGFTMPPDDIADSKPFSDDDIPEDLEAGMRKPKFQTEPTLPIYLKFKDVTYKVIIKGMTSTEKEILNGISGAVNPGEVLALMGPSGSGKTTLLNLLGGRLTHPNNVGGSITYNDQPYSKFLKSRIGFVTQDDVLFPHLTVKETLTYAALLRLPKTLTKEQKEKRAEDVIHELGLDRCQDTMIGGSFVRGVSGGERKRVCIGNEIIINPSLLFLDEPTSGLDSTTALRIVQMLHDIAEAGKTVVTTIHQPSSRLFHKFDKLILLGKGSLLYFGKASEAVAYFGSIGCNPLITMNPAEFLLDLANGNINDVSVPSELDDKVQMENSDAETRNGKPSPAVVHEYLVEAYETRVAEKEKKNLMAPVPLDDEVKLKASSPRRQWGATWWQQYTILFCRGIKERRHDYFSWLRITQVLSTAIILGLLWWQSDCGSPKGLQDQAGLLFFIAVFWGFFPVFTAIFTFPQERAMLTKERAADMYRLSAYFLARTTSDLPLDLILPVLFLVVVYFMAGLRLSPAPFFFSLLTVFLCIVAAQGLGLAIGATLMDLKKATTLASVTVMTFMLAGGYFVKRVPVFVSWIRYMSFNYHTYKLLLKVQYEHLTPAVNGMRIDSGLTEVCALVAMVFGYRLLAYISLRRMRLQ</sequence>
<dbReference type="Gene3D" id="3.40.50.300">
    <property type="entry name" value="P-loop containing nucleotide triphosphate hydrolases"/>
    <property type="match status" value="1"/>
</dbReference>
<name>A0A9Q0FYV3_9ROSI</name>
<dbReference type="GO" id="GO:0016020">
    <property type="term" value="C:membrane"/>
    <property type="evidence" value="ECO:0007669"/>
    <property type="project" value="UniProtKB-SubCell"/>
</dbReference>
<dbReference type="InterPro" id="IPR003593">
    <property type="entry name" value="AAA+_ATPase"/>
</dbReference>
<dbReference type="PANTHER" id="PTHR48041">
    <property type="entry name" value="ABC TRANSPORTER G FAMILY MEMBER 28"/>
    <property type="match status" value="1"/>
</dbReference>